<evidence type="ECO:0000256" key="1">
    <source>
        <dbReference type="ARBA" id="ARBA00022723"/>
    </source>
</evidence>
<feature type="region of interest" description="Disordered" evidence="6">
    <location>
        <begin position="78"/>
        <end position="103"/>
    </location>
</feature>
<evidence type="ECO:0000256" key="4">
    <source>
        <dbReference type="ARBA" id="ARBA00023125"/>
    </source>
</evidence>
<feature type="region of interest" description="Disordered" evidence="6">
    <location>
        <begin position="180"/>
        <end position="209"/>
    </location>
</feature>
<feature type="compositionally biased region" description="Basic and acidic residues" evidence="6">
    <location>
        <begin position="640"/>
        <end position="655"/>
    </location>
</feature>
<feature type="compositionally biased region" description="Low complexity" evidence="6">
    <location>
        <begin position="684"/>
        <end position="718"/>
    </location>
</feature>
<keyword evidence="3" id="KW-0862">Zinc</keyword>
<keyword evidence="2 5" id="KW-0863">Zinc-finger</keyword>
<evidence type="ECO:0000256" key="6">
    <source>
        <dbReference type="SAM" id="MobiDB-lite"/>
    </source>
</evidence>
<feature type="domain" description="THAP-type" evidence="7">
    <location>
        <begin position="1"/>
        <end position="80"/>
    </location>
</feature>
<evidence type="ECO:0000313" key="8">
    <source>
        <dbReference type="EMBL" id="CAG5084485.1"/>
    </source>
</evidence>
<evidence type="ECO:0000256" key="2">
    <source>
        <dbReference type="ARBA" id="ARBA00022771"/>
    </source>
</evidence>
<dbReference type="Pfam" id="PF05485">
    <property type="entry name" value="THAP"/>
    <property type="match status" value="1"/>
</dbReference>
<dbReference type="Proteomes" id="UP000786811">
    <property type="component" value="Unassembled WGS sequence"/>
</dbReference>
<dbReference type="AlphaFoldDB" id="A0A8J2H8I4"/>
<feature type="region of interest" description="Disordered" evidence="6">
    <location>
        <begin position="637"/>
        <end position="722"/>
    </location>
</feature>
<evidence type="ECO:0000256" key="3">
    <source>
        <dbReference type="ARBA" id="ARBA00022833"/>
    </source>
</evidence>
<organism evidence="8 9">
    <name type="scientific">Cotesia congregata</name>
    <name type="common">Parasitoid wasp</name>
    <name type="synonym">Apanteles congregatus</name>
    <dbReference type="NCBI Taxonomy" id="51543"/>
    <lineage>
        <taxon>Eukaryota</taxon>
        <taxon>Metazoa</taxon>
        <taxon>Ecdysozoa</taxon>
        <taxon>Arthropoda</taxon>
        <taxon>Hexapoda</taxon>
        <taxon>Insecta</taxon>
        <taxon>Pterygota</taxon>
        <taxon>Neoptera</taxon>
        <taxon>Endopterygota</taxon>
        <taxon>Hymenoptera</taxon>
        <taxon>Apocrita</taxon>
        <taxon>Ichneumonoidea</taxon>
        <taxon>Braconidae</taxon>
        <taxon>Microgastrinae</taxon>
        <taxon>Cotesia</taxon>
    </lineage>
</organism>
<name>A0A8J2H8I4_COTCN</name>
<protein>
    <recommendedName>
        <fullName evidence="7">THAP-type domain-containing protein</fullName>
    </recommendedName>
</protein>
<feature type="region of interest" description="Disordered" evidence="6">
    <location>
        <begin position="560"/>
        <end position="599"/>
    </location>
</feature>
<keyword evidence="9" id="KW-1185">Reference proteome</keyword>
<feature type="compositionally biased region" description="Polar residues" evidence="6">
    <location>
        <begin position="661"/>
        <end position="683"/>
    </location>
</feature>
<evidence type="ECO:0000256" key="5">
    <source>
        <dbReference type="PROSITE-ProRule" id="PRU00309"/>
    </source>
</evidence>
<evidence type="ECO:0000313" key="9">
    <source>
        <dbReference type="Proteomes" id="UP000786811"/>
    </source>
</evidence>
<dbReference type="GO" id="GO:0008270">
    <property type="term" value="F:zinc ion binding"/>
    <property type="evidence" value="ECO:0007669"/>
    <property type="project" value="UniProtKB-KW"/>
</dbReference>
<dbReference type="OrthoDB" id="7312725at2759"/>
<comment type="caution">
    <text evidence="8">The sequence shown here is derived from an EMBL/GenBank/DDBJ whole genome shotgun (WGS) entry which is preliminary data.</text>
</comment>
<dbReference type="GO" id="GO:0003677">
    <property type="term" value="F:DNA binding"/>
    <property type="evidence" value="ECO:0007669"/>
    <property type="project" value="UniProtKB-UniRule"/>
</dbReference>
<feature type="region of interest" description="Disordered" evidence="6">
    <location>
        <begin position="139"/>
        <end position="162"/>
    </location>
</feature>
<evidence type="ECO:0000259" key="7">
    <source>
        <dbReference type="PROSITE" id="PS50950"/>
    </source>
</evidence>
<sequence>MTGCSVSGCYNSTKNGSAMKILPRKNVPREKWIKSISRSKWSPDEYTYCVCEEHYSAYKAVTLCCDGKQDFDSCAVSTIEPQPNSPTTNNKMELTNSNASDSSTQLQNVRIKHLKNNEASLSDSESTEFEVIEEIEYEVMEEEEEEEEEEEDDCAQSSDKDSEKMMIAKIKEELTQVKEEKLAEVGDEDNSSDQEIKEESMNNCKPNFNKDQEKISNICNSWSKHSKNVTNSTEKLLKNQENLTLNTDDSSQSDRDCSRLLEYFSDSSQNSNYNEKKLFNSQRLLTVKNESSSVTYTTSSKNKTKLIKSQGSDKNIKLHSNKILLIKKKSKIAPKQESLINPDDEESHQSTNKLYLSGGNLIYDSKEKLHQELENTIKQNIKSIQSLKKDLTLNQSEKKCKANVNEKQGNSIKNQETTRIVPNSVANLQNKLFLVVKPEKLPQNQETLPQNYARLNKNQPNCNMSSDKILKNQVILIKNENNTQEAPVISKVNGTNPVKNQVFLIKNPPKVPEAQENLKQTGVNLVNNQLFLILKQNAPPQNEQTSDKIGQEISQIQNYTVQSQDNSDGNKRKLRSMTKKETESNKRVCTDDDKEKLPTHSEKLIENRRKLSQYLQYLNEASKTVAEYKKSMIRQTASEETAKNDKNTVEEKTNEIDDDPFSTNDPEQFSMVNTPVSTSMSTCNNGTINDNNCNNNDHSSSSSSNNNNDINIDNNNKNSNDKDKITYMNQLIEKQQQLLRVYRNKLGFARYKIKDQEAKLELWRTMMETIFNEDQISYLEAIQSQKKRCKCWSAATIKDAIDIKNIVGTVGYEELLRRKYPFPALRTLREKTQKSKEDE</sequence>
<accession>A0A8J2H8I4</accession>
<dbReference type="PROSITE" id="PS50950">
    <property type="entry name" value="ZF_THAP"/>
    <property type="match status" value="1"/>
</dbReference>
<keyword evidence="1" id="KW-0479">Metal-binding</keyword>
<dbReference type="EMBL" id="CAJNRD030001118">
    <property type="protein sequence ID" value="CAG5084485.1"/>
    <property type="molecule type" value="Genomic_DNA"/>
</dbReference>
<dbReference type="InterPro" id="IPR006612">
    <property type="entry name" value="THAP_Znf"/>
</dbReference>
<gene>
    <name evidence="8" type="ORF">HICCMSTLAB_LOCUS4116</name>
</gene>
<keyword evidence="4 5" id="KW-0238">DNA-binding</keyword>
<reference evidence="8" key="1">
    <citation type="submission" date="2021-04" db="EMBL/GenBank/DDBJ databases">
        <authorList>
            <person name="Chebbi M.A.C M."/>
        </authorList>
    </citation>
    <scope>NUCLEOTIDE SEQUENCE</scope>
</reference>
<feature type="compositionally biased region" description="Acidic residues" evidence="6">
    <location>
        <begin position="139"/>
        <end position="154"/>
    </location>
</feature>
<feature type="compositionally biased region" description="Basic and acidic residues" evidence="6">
    <location>
        <begin position="578"/>
        <end position="599"/>
    </location>
</feature>
<proteinExistence type="predicted"/>